<dbReference type="RefSeq" id="WP_406854289.1">
    <property type="nucleotide sequence ID" value="NZ_CP157484.1"/>
</dbReference>
<organism evidence="2">
    <name type="scientific">Alsobacter sp. KACC 23698</name>
    <dbReference type="NCBI Taxonomy" id="3149229"/>
    <lineage>
        <taxon>Bacteria</taxon>
        <taxon>Pseudomonadati</taxon>
        <taxon>Pseudomonadota</taxon>
        <taxon>Alphaproteobacteria</taxon>
        <taxon>Hyphomicrobiales</taxon>
        <taxon>Alsobacteraceae</taxon>
        <taxon>Alsobacter</taxon>
    </lineage>
</organism>
<dbReference type="AlphaFoldDB" id="A0AAU7JBK4"/>
<dbReference type="Pfam" id="PF13770">
    <property type="entry name" value="DUF4169"/>
    <property type="match status" value="1"/>
</dbReference>
<sequence>MTADIVNLRRARKAKARTEADAAAAENRAKFGRPKAERDLRAAVDDLAARRHEGHRLGAGDVQSKPATDEAGSRTDEPS</sequence>
<feature type="compositionally biased region" description="Basic and acidic residues" evidence="1">
    <location>
        <begin position="67"/>
        <end position="79"/>
    </location>
</feature>
<protein>
    <submittedName>
        <fullName evidence="2">DUF4169 family protein</fullName>
    </submittedName>
</protein>
<proteinExistence type="predicted"/>
<feature type="region of interest" description="Disordered" evidence="1">
    <location>
        <begin position="14"/>
        <end position="35"/>
    </location>
</feature>
<reference evidence="2" key="1">
    <citation type="submission" date="2024-05" db="EMBL/GenBank/DDBJ databases">
        <authorList>
            <person name="Kim S."/>
            <person name="Heo J."/>
            <person name="Choi H."/>
            <person name="Choi Y."/>
            <person name="Kwon S.-W."/>
            <person name="Kim Y."/>
        </authorList>
    </citation>
    <scope>NUCLEOTIDE SEQUENCE</scope>
    <source>
        <strain evidence="2">KACC 23698</strain>
    </source>
</reference>
<dbReference type="InterPro" id="IPR025227">
    <property type="entry name" value="DUF4169"/>
</dbReference>
<gene>
    <name evidence="2" type="ORF">ABEG18_17265</name>
</gene>
<evidence type="ECO:0000313" key="2">
    <source>
        <dbReference type="EMBL" id="XBO37469.1"/>
    </source>
</evidence>
<feature type="region of interest" description="Disordered" evidence="1">
    <location>
        <begin position="50"/>
        <end position="79"/>
    </location>
</feature>
<evidence type="ECO:0000256" key="1">
    <source>
        <dbReference type="SAM" id="MobiDB-lite"/>
    </source>
</evidence>
<dbReference type="EMBL" id="CP157484">
    <property type="protein sequence ID" value="XBO37469.1"/>
    <property type="molecule type" value="Genomic_DNA"/>
</dbReference>
<name>A0AAU7JBK4_9HYPH</name>
<accession>A0AAU7JBK4</accession>